<comment type="caution">
    <text evidence="1">The sequence shown here is derived from an EMBL/GenBank/DDBJ whole genome shotgun (WGS) entry which is preliminary data.</text>
</comment>
<reference evidence="1 2" key="2">
    <citation type="journal article" date="2022" name="Mol. Ecol. Resour.">
        <title>The genomes of chicory, endive, great burdock and yacon provide insights into Asteraceae paleo-polyploidization history and plant inulin production.</title>
        <authorList>
            <person name="Fan W."/>
            <person name="Wang S."/>
            <person name="Wang H."/>
            <person name="Wang A."/>
            <person name="Jiang F."/>
            <person name="Liu H."/>
            <person name="Zhao H."/>
            <person name="Xu D."/>
            <person name="Zhang Y."/>
        </authorList>
    </citation>
    <scope>NUCLEOTIDE SEQUENCE [LARGE SCALE GENOMIC DNA]</scope>
    <source>
        <strain evidence="2">cv. Yunnan</strain>
        <tissue evidence="1">Leaves</tissue>
    </source>
</reference>
<gene>
    <name evidence="1" type="ORF">L1987_69658</name>
</gene>
<accession>A0ACB9B5L3</accession>
<protein>
    <submittedName>
        <fullName evidence="1">Uncharacterized protein</fullName>
    </submittedName>
</protein>
<evidence type="ECO:0000313" key="1">
    <source>
        <dbReference type="EMBL" id="KAI3717809.1"/>
    </source>
</evidence>
<proteinExistence type="predicted"/>
<dbReference type="Proteomes" id="UP001056120">
    <property type="component" value="Linkage Group LG23"/>
</dbReference>
<organism evidence="1 2">
    <name type="scientific">Smallanthus sonchifolius</name>
    <dbReference type="NCBI Taxonomy" id="185202"/>
    <lineage>
        <taxon>Eukaryota</taxon>
        <taxon>Viridiplantae</taxon>
        <taxon>Streptophyta</taxon>
        <taxon>Embryophyta</taxon>
        <taxon>Tracheophyta</taxon>
        <taxon>Spermatophyta</taxon>
        <taxon>Magnoliopsida</taxon>
        <taxon>eudicotyledons</taxon>
        <taxon>Gunneridae</taxon>
        <taxon>Pentapetalae</taxon>
        <taxon>asterids</taxon>
        <taxon>campanulids</taxon>
        <taxon>Asterales</taxon>
        <taxon>Asteraceae</taxon>
        <taxon>Asteroideae</taxon>
        <taxon>Heliantheae alliance</taxon>
        <taxon>Millerieae</taxon>
        <taxon>Smallanthus</taxon>
    </lineage>
</organism>
<evidence type="ECO:0000313" key="2">
    <source>
        <dbReference type="Proteomes" id="UP001056120"/>
    </source>
</evidence>
<keyword evidence="2" id="KW-1185">Reference proteome</keyword>
<name>A0ACB9B5L3_9ASTR</name>
<reference evidence="2" key="1">
    <citation type="journal article" date="2022" name="Mol. Ecol. Resour.">
        <title>The genomes of chicory, endive, great burdock and yacon provide insights into Asteraceae palaeo-polyploidization history and plant inulin production.</title>
        <authorList>
            <person name="Fan W."/>
            <person name="Wang S."/>
            <person name="Wang H."/>
            <person name="Wang A."/>
            <person name="Jiang F."/>
            <person name="Liu H."/>
            <person name="Zhao H."/>
            <person name="Xu D."/>
            <person name="Zhang Y."/>
        </authorList>
    </citation>
    <scope>NUCLEOTIDE SEQUENCE [LARGE SCALE GENOMIC DNA]</scope>
    <source>
        <strain evidence="2">cv. Yunnan</strain>
    </source>
</reference>
<sequence length="206" mass="22959">MIKAIILDLFTGGIHTTSTSLDWAIAELLRHPQAMKELQQEALKTGQGRSMIVEEELEKMPYLKAVLKETLRLYPPLPLLVPHESTQDVKVLGYDIPSGTQVIVNAWAIGRDPSKWEGPEEFRPERFLNNSIDYKGLHFELIPFGAGRRGCPGIQFAMIINELVLANLVYKFDLEMVGDDGLDMSETNGIAVHKKCPILVSATPCS</sequence>
<dbReference type="EMBL" id="CM042040">
    <property type="protein sequence ID" value="KAI3717809.1"/>
    <property type="molecule type" value="Genomic_DNA"/>
</dbReference>